<evidence type="ECO:0000313" key="2">
    <source>
        <dbReference type="EMBL" id="CAG6644101.1"/>
    </source>
</evidence>
<sequence>MNLTLTSMKRRFYLYVLRNSKERKKLYFSNCHYATYFSNYHYAFYFFICLDATIFLIAIMTLFLFFVRKSYLTAVLNRLFAFLQIGITITDRDYHLFFVFFFFSVYAYRTVSSRYVKDKTTFNKVFISTELGFGSYNVLTCHF</sequence>
<dbReference type="EMBL" id="HBUF01130728">
    <property type="protein sequence ID" value="CAG6644101.1"/>
    <property type="molecule type" value="Transcribed_RNA"/>
</dbReference>
<feature type="transmembrane region" description="Helical" evidence="1">
    <location>
        <begin position="95"/>
        <end position="111"/>
    </location>
</feature>
<dbReference type="AlphaFoldDB" id="A0A8D8R5I3"/>
<name>A0A8D8R5I3_9HEMI</name>
<keyword evidence="1" id="KW-0472">Membrane</keyword>
<evidence type="ECO:0000256" key="1">
    <source>
        <dbReference type="SAM" id="Phobius"/>
    </source>
</evidence>
<protein>
    <submittedName>
        <fullName evidence="2">Uncharacterized protein</fullName>
    </submittedName>
</protein>
<organism evidence="2">
    <name type="scientific">Cacopsylla melanoneura</name>
    <dbReference type="NCBI Taxonomy" id="428564"/>
    <lineage>
        <taxon>Eukaryota</taxon>
        <taxon>Metazoa</taxon>
        <taxon>Ecdysozoa</taxon>
        <taxon>Arthropoda</taxon>
        <taxon>Hexapoda</taxon>
        <taxon>Insecta</taxon>
        <taxon>Pterygota</taxon>
        <taxon>Neoptera</taxon>
        <taxon>Paraneoptera</taxon>
        <taxon>Hemiptera</taxon>
        <taxon>Sternorrhyncha</taxon>
        <taxon>Psylloidea</taxon>
        <taxon>Psyllidae</taxon>
        <taxon>Psyllinae</taxon>
        <taxon>Cacopsylla</taxon>
    </lineage>
</organism>
<feature type="transmembrane region" description="Helical" evidence="1">
    <location>
        <begin position="42"/>
        <end position="64"/>
    </location>
</feature>
<reference evidence="2" key="1">
    <citation type="submission" date="2021-05" db="EMBL/GenBank/DDBJ databases">
        <authorList>
            <person name="Alioto T."/>
            <person name="Alioto T."/>
            <person name="Gomez Garrido J."/>
        </authorList>
    </citation>
    <scope>NUCLEOTIDE SEQUENCE</scope>
</reference>
<proteinExistence type="predicted"/>
<accession>A0A8D8R5I3</accession>
<keyword evidence="1" id="KW-1133">Transmembrane helix</keyword>
<keyword evidence="1" id="KW-0812">Transmembrane</keyword>